<feature type="compositionally biased region" description="Basic and acidic residues" evidence="1">
    <location>
        <begin position="69"/>
        <end position="90"/>
    </location>
</feature>
<sequence length="102" mass="11326">MGEKNPFVPVHVIISDLVLVPESEIIVMKLPGQPPLTVYRIGPAQVKMVEEYFAKQKYSPWQKGGKHIAKQEGRRSGNKSSRKDTGLLPAGDEHYVRAAMGI</sequence>
<proteinExistence type="predicted"/>
<evidence type="ECO:0000313" key="2">
    <source>
        <dbReference type="EMBL" id="KYH30712.1"/>
    </source>
</evidence>
<feature type="region of interest" description="Disordered" evidence="1">
    <location>
        <begin position="62"/>
        <end position="90"/>
    </location>
</feature>
<reference evidence="2 3" key="1">
    <citation type="submission" date="2016-02" db="EMBL/GenBank/DDBJ databases">
        <title>Genome sequence of Moorella mulderi DSM 14980.</title>
        <authorList>
            <person name="Poehlein A."/>
            <person name="Daniel R."/>
        </authorList>
    </citation>
    <scope>NUCLEOTIDE SEQUENCE [LARGE SCALE GENOMIC DNA]</scope>
    <source>
        <strain evidence="2 3">DSM 14980</strain>
    </source>
</reference>
<dbReference type="RefSeq" id="WP_062286000.1">
    <property type="nucleotide sequence ID" value="NZ_LTBC01000022.1"/>
</dbReference>
<dbReference type="EMBL" id="LTBC01000022">
    <property type="protein sequence ID" value="KYH30712.1"/>
    <property type="molecule type" value="Genomic_DNA"/>
</dbReference>
<protein>
    <submittedName>
        <fullName evidence="2">Uncharacterized protein</fullName>
    </submittedName>
</protein>
<evidence type="ECO:0000313" key="3">
    <source>
        <dbReference type="Proteomes" id="UP000075670"/>
    </source>
</evidence>
<organism evidence="2 3">
    <name type="scientific">Moorella mulderi DSM 14980</name>
    <dbReference type="NCBI Taxonomy" id="1122241"/>
    <lineage>
        <taxon>Bacteria</taxon>
        <taxon>Bacillati</taxon>
        <taxon>Bacillota</taxon>
        <taxon>Clostridia</taxon>
        <taxon>Neomoorellales</taxon>
        <taxon>Neomoorellaceae</taxon>
        <taxon>Neomoorella</taxon>
    </lineage>
</organism>
<gene>
    <name evidence="2" type="ORF">MOMUL_29340</name>
</gene>
<accession>A0A151ASZ6</accession>
<dbReference type="AlphaFoldDB" id="A0A151ASZ6"/>
<name>A0A151ASZ6_9FIRM</name>
<keyword evidence="3" id="KW-1185">Reference proteome</keyword>
<dbReference type="Proteomes" id="UP000075670">
    <property type="component" value="Unassembled WGS sequence"/>
</dbReference>
<evidence type="ECO:0000256" key="1">
    <source>
        <dbReference type="SAM" id="MobiDB-lite"/>
    </source>
</evidence>
<dbReference type="PATRIC" id="fig|1122241.3.peg.3124"/>
<comment type="caution">
    <text evidence="2">The sequence shown here is derived from an EMBL/GenBank/DDBJ whole genome shotgun (WGS) entry which is preliminary data.</text>
</comment>